<name>A0A8C9EM22_PAVCR</name>
<dbReference type="SMART" id="SM00217">
    <property type="entry name" value="WAP"/>
    <property type="match status" value="1"/>
</dbReference>
<dbReference type="InterPro" id="IPR036645">
    <property type="entry name" value="Elafin-like_sf"/>
</dbReference>
<dbReference type="Ensembl" id="ENSPSTT00000002313.1">
    <property type="protein sequence ID" value="ENSPSTP00000002195.1"/>
    <property type="gene ID" value="ENSPSTG00000001673.1"/>
</dbReference>
<dbReference type="PROSITE" id="PS51390">
    <property type="entry name" value="WAP"/>
    <property type="match status" value="1"/>
</dbReference>
<accession>A0A8C9EM22</accession>
<dbReference type="InterPro" id="IPR008197">
    <property type="entry name" value="WAP_dom"/>
</dbReference>
<organism evidence="2 3">
    <name type="scientific">Pavo cristatus</name>
    <name type="common">Indian peafowl</name>
    <name type="synonym">Blue peafowl</name>
    <dbReference type="NCBI Taxonomy" id="9049"/>
    <lineage>
        <taxon>Eukaryota</taxon>
        <taxon>Metazoa</taxon>
        <taxon>Chordata</taxon>
        <taxon>Craniata</taxon>
        <taxon>Vertebrata</taxon>
        <taxon>Euteleostomi</taxon>
        <taxon>Archelosauria</taxon>
        <taxon>Archosauria</taxon>
        <taxon>Dinosauria</taxon>
        <taxon>Saurischia</taxon>
        <taxon>Theropoda</taxon>
        <taxon>Coelurosauria</taxon>
        <taxon>Aves</taxon>
        <taxon>Neognathae</taxon>
        <taxon>Galloanserae</taxon>
        <taxon>Galliformes</taxon>
        <taxon>Phasianidae</taxon>
        <taxon>Phasianinae</taxon>
        <taxon>Pavo</taxon>
    </lineage>
</organism>
<dbReference type="AlphaFoldDB" id="A0A8C9EM22"/>
<dbReference type="GO" id="GO:0030414">
    <property type="term" value="F:peptidase inhibitor activity"/>
    <property type="evidence" value="ECO:0007669"/>
    <property type="project" value="InterPro"/>
</dbReference>
<sequence>MVSTGRGVRASSGQVRPVCTSCPRSLSAGTSELGHCYLLLLLQSPALGMLGRARGCAGDPQRMPCPNACDDDSGCLQDQKCCFTTCGFTCVTPLGNGSSDLPPPREMDWSLSQAENTHQGDAGGMSFMPGGCARRGEAVGKGCK</sequence>
<feature type="domain" description="WAP" evidence="1">
    <location>
        <begin position="49"/>
        <end position="94"/>
    </location>
</feature>
<reference evidence="2" key="2">
    <citation type="submission" date="2025-09" db="UniProtKB">
        <authorList>
            <consortium name="Ensembl"/>
        </authorList>
    </citation>
    <scope>IDENTIFICATION</scope>
</reference>
<evidence type="ECO:0000259" key="1">
    <source>
        <dbReference type="PROSITE" id="PS51390"/>
    </source>
</evidence>
<protein>
    <recommendedName>
        <fullName evidence="1">WAP domain-containing protein</fullName>
    </recommendedName>
</protein>
<reference evidence="2" key="1">
    <citation type="submission" date="2025-08" db="UniProtKB">
        <authorList>
            <consortium name="Ensembl"/>
        </authorList>
    </citation>
    <scope>IDENTIFICATION</scope>
</reference>
<dbReference type="GO" id="GO:0005576">
    <property type="term" value="C:extracellular region"/>
    <property type="evidence" value="ECO:0007669"/>
    <property type="project" value="InterPro"/>
</dbReference>
<dbReference type="Gene3D" id="4.10.75.10">
    <property type="entry name" value="Elafin-like"/>
    <property type="match status" value="1"/>
</dbReference>
<evidence type="ECO:0000313" key="3">
    <source>
        <dbReference type="Proteomes" id="UP000694428"/>
    </source>
</evidence>
<evidence type="ECO:0000313" key="2">
    <source>
        <dbReference type="Ensembl" id="ENSPSTP00000002195.1"/>
    </source>
</evidence>
<dbReference type="SUPFAM" id="SSF57256">
    <property type="entry name" value="Elafin-like"/>
    <property type="match status" value="1"/>
</dbReference>
<dbReference type="Proteomes" id="UP000694428">
    <property type="component" value="Unplaced"/>
</dbReference>
<dbReference type="Pfam" id="PF00095">
    <property type="entry name" value="WAP"/>
    <property type="match status" value="1"/>
</dbReference>
<keyword evidence="3" id="KW-1185">Reference proteome</keyword>
<proteinExistence type="predicted"/>